<sequence length="293" mass="33293">MEIRQLEYFIEVARQKSFSKAAETLHVSQPSISKAIKELENQLGSVLFYRNPKYVELTDAGDAILEQAQQVISSFQNINAQLRGITQMQTGKIHIGLPPITGVSDFAQLLGRFKNEYPNIQINLYEYGSKKIEMGIQDGTLDMGIIYVPCEAEQLYEAISFVQDPLKIVMHPQHPLASKSIVTYQELRNEHFVLYSSDYILHDKIIERCKEAGFSPHIIFETSQRELMTQIVAARLGVALLPSKVCQELNAGTFTTLPMADPQVFLRLAMVWKSRRYLSHAARALIDFVKKQL</sequence>
<feature type="domain" description="HTH lysR-type" evidence="5">
    <location>
        <begin position="1"/>
        <end position="58"/>
    </location>
</feature>
<keyword evidence="7" id="KW-1185">Reference proteome</keyword>
<dbReference type="InterPro" id="IPR005119">
    <property type="entry name" value="LysR_subst-bd"/>
</dbReference>
<dbReference type="OrthoDB" id="1624015at2"/>
<dbReference type="SUPFAM" id="SSF46785">
    <property type="entry name" value="Winged helix' DNA-binding domain"/>
    <property type="match status" value="1"/>
</dbReference>
<dbReference type="GO" id="GO:0003700">
    <property type="term" value="F:DNA-binding transcription factor activity"/>
    <property type="evidence" value="ECO:0007669"/>
    <property type="project" value="InterPro"/>
</dbReference>
<comment type="similarity">
    <text evidence="1">Belongs to the LysR transcriptional regulatory family.</text>
</comment>
<evidence type="ECO:0000256" key="4">
    <source>
        <dbReference type="ARBA" id="ARBA00023163"/>
    </source>
</evidence>
<proteinExistence type="inferred from homology"/>
<dbReference type="PANTHER" id="PTHR30419:SF8">
    <property type="entry name" value="NITROGEN ASSIMILATION TRANSCRIPTIONAL ACTIVATOR-RELATED"/>
    <property type="match status" value="1"/>
</dbReference>
<protein>
    <submittedName>
        <fullName evidence="6">DNA-binding transcriptional regulator, LysR family</fullName>
    </submittedName>
</protein>
<dbReference type="InterPro" id="IPR036388">
    <property type="entry name" value="WH-like_DNA-bd_sf"/>
</dbReference>
<keyword evidence="3 6" id="KW-0238">DNA-binding</keyword>
<dbReference type="GO" id="GO:0005829">
    <property type="term" value="C:cytosol"/>
    <property type="evidence" value="ECO:0007669"/>
    <property type="project" value="TreeGrafter"/>
</dbReference>
<dbReference type="PROSITE" id="PS50931">
    <property type="entry name" value="HTH_LYSR"/>
    <property type="match status" value="1"/>
</dbReference>
<dbReference type="SUPFAM" id="SSF53850">
    <property type="entry name" value="Periplasmic binding protein-like II"/>
    <property type="match status" value="1"/>
</dbReference>
<reference evidence="6 7" key="1">
    <citation type="submission" date="2017-04" db="EMBL/GenBank/DDBJ databases">
        <authorList>
            <person name="Afonso C.L."/>
            <person name="Miller P.J."/>
            <person name="Scott M.A."/>
            <person name="Spackman E."/>
            <person name="Goraichik I."/>
            <person name="Dimitrov K.M."/>
            <person name="Suarez D.L."/>
            <person name="Swayne D.E."/>
        </authorList>
    </citation>
    <scope>NUCLEOTIDE SEQUENCE [LARGE SCALE GENOMIC DNA]</scope>
    <source>
        <strain evidence="6 7">DSM 5090</strain>
    </source>
</reference>
<evidence type="ECO:0000259" key="5">
    <source>
        <dbReference type="PROSITE" id="PS50931"/>
    </source>
</evidence>
<evidence type="ECO:0000313" key="6">
    <source>
        <dbReference type="EMBL" id="SMC51830.1"/>
    </source>
</evidence>
<dbReference type="InterPro" id="IPR000847">
    <property type="entry name" value="LysR_HTH_N"/>
</dbReference>
<keyword evidence="2" id="KW-0805">Transcription regulation</keyword>
<gene>
    <name evidence="6" type="ORF">SAMN04488500_104197</name>
</gene>
<dbReference type="FunFam" id="1.10.10.10:FF:000001">
    <property type="entry name" value="LysR family transcriptional regulator"/>
    <property type="match status" value="1"/>
</dbReference>
<dbReference type="InterPro" id="IPR050950">
    <property type="entry name" value="HTH-type_LysR_regulators"/>
</dbReference>
<dbReference type="CDD" id="cd08438">
    <property type="entry name" value="PBP2_CidR"/>
    <property type="match status" value="1"/>
</dbReference>
<evidence type="ECO:0000256" key="2">
    <source>
        <dbReference type="ARBA" id="ARBA00023015"/>
    </source>
</evidence>
<dbReference type="STRING" id="112901.SAMN04488500_104197"/>
<name>A0A1W1ZTP8_9FIRM</name>
<evidence type="ECO:0000256" key="3">
    <source>
        <dbReference type="ARBA" id="ARBA00023125"/>
    </source>
</evidence>
<dbReference type="Pfam" id="PF03466">
    <property type="entry name" value="LysR_substrate"/>
    <property type="match status" value="1"/>
</dbReference>
<dbReference type="PANTHER" id="PTHR30419">
    <property type="entry name" value="HTH-TYPE TRANSCRIPTIONAL REGULATOR YBHD"/>
    <property type="match status" value="1"/>
</dbReference>
<dbReference type="Gene3D" id="1.10.10.10">
    <property type="entry name" value="Winged helix-like DNA-binding domain superfamily/Winged helix DNA-binding domain"/>
    <property type="match status" value="1"/>
</dbReference>
<dbReference type="EMBL" id="FWXI01000004">
    <property type="protein sequence ID" value="SMC51830.1"/>
    <property type="molecule type" value="Genomic_DNA"/>
</dbReference>
<evidence type="ECO:0000256" key="1">
    <source>
        <dbReference type="ARBA" id="ARBA00009437"/>
    </source>
</evidence>
<evidence type="ECO:0000313" key="7">
    <source>
        <dbReference type="Proteomes" id="UP000192738"/>
    </source>
</evidence>
<dbReference type="PRINTS" id="PR00039">
    <property type="entry name" value="HTHLYSR"/>
</dbReference>
<dbReference type="Gene3D" id="3.40.190.290">
    <property type="match status" value="1"/>
</dbReference>
<accession>A0A1W1ZTP8</accession>
<dbReference type="RefSeq" id="WP_084574849.1">
    <property type="nucleotide sequence ID" value="NZ_CP155572.1"/>
</dbReference>
<dbReference type="AlphaFoldDB" id="A0A1W1ZTP8"/>
<dbReference type="InterPro" id="IPR036390">
    <property type="entry name" value="WH_DNA-bd_sf"/>
</dbReference>
<dbReference type="Pfam" id="PF00126">
    <property type="entry name" value="HTH_1"/>
    <property type="match status" value="1"/>
</dbReference>
<keyword evidence="4" id="KW-0804">Transcription</keyword>
<dbReference type="Proteomes" id="UP000192738">
    <property type="component" value="Unassembled WGS sequence"/>
</dbReference>
<dbReference type="GO" id="GO:0003677">
    <property type="term" value="F:DNA binding"/>
    <property type="evidence" value="ECO:0007669"/>
    <property type="project" value="UniProtKB-KW"/>
</dbReference>
<organism evidence="6 7">
    <name type="scientific">Sporomusa malonica</name>
    <dbReference type="NCBI Taxonomy" id="112901"/>
    <lineage>
        <taxon>Bacteria</taxon>
        <taxon>Bacillati</taxon>
        <taxon>Bacillota</taxon>
        <taxon>Negativicutes</taxon>
        <taxon>Selenomonadales</taxon>
        <taxon>Sporomusaceae</taxon>
        <taxon>Sporomusa</taxon>
    </lineage>
</organism>